<dbReference type="PANTHER" id="PTHR44329:SF298">
    <property type="entry name" value="MIXED LINEAGE KINASE DOMAIN-LIKE PROTEIN"/>
    <property type="match status" value="1"/>
</dbReference>
<dbReference type="InterPro" id="IPR000719">
    <property type="entry name" value="Prot_kinase_dom"/>
</dbReference>
<evidence type="ECO:0000256" key="3">
    <source>
        <dbReference type="PROSITE-ProRule" id="PRU10141"/>
    </source>
</evidence>
<dbReference type="AlphaFoldDB" id="A0A9N9CHH5"/>
<dbReference type="Proteomes" id="UP000789759">
    <property type="component" value="Unassembled WGS sequence"/>
</dbReference>
<keyword evidence="7" id="KW-1185">Reference proteome</keyword>
<dbReference type="Pfam" id="PF00069">
    <property type="entry name" value="Pkinase"/>
    <property type="match status" value="1"/>
</dbReference>
<gene>
    <name evidence="6" type="ORF">CPELLU_LOCUS7123</name>
</gene>
<evidence type="ECO:0000256" key="2">
    <source>
        <dbReference type="ARBA" id="ARBA00022840"/>
    </source>
</evidence>
<evidence type="ECO:0000256" key="4">
    <source>
        <dbReference type="SAM" id="MobiDB-lite"/>
    </source>
</evidence>
<protein>
    <submittedName>
        <fullName evidence="6">4029_t:CDS:1</fullName>
    </submittedName>
</protein>
<sequence>MALSEKIKETIEKEEIKLFEYNSFVKEKLLGEGGFGVVFQVYSKDRKEIVALKKVRNNNESFIKEVKNINKFNHENIIKLYGVTKDPSTQEYCMVLQFANDEDLRSFLYNHFSELKWQDKIRMAKEISRGICCLHNANVAHRDLVRHDKNILVHNGRMLIADFGLSKSLGSNSLSIDGGHFAYSAPEFLQNSRHSRDKSSDIYSLGMLFWQLSSGRPPFKNMDKFQILRHITDDNRESHINRTPYDFVDLYCKAWNKDPKLRPEIFTILDKLDSIQMTPVFHDRSSPDSSPPSIKIDGDFL</sequence>
<keyword evidence="2 3" id="KW-0067">ATP-binding</keyword>
<dbReference type="InterPro" id="IPR011009">
    <property type="entry name" value="Kinase-like_dom_sf"/>
</dbReference>
<evidence type="ECO:0000259" key="5">
    <source>
        <dbReference type="PROSITE" id="PS50011"/>
    </source>
</evidence>
<dbReference type="OrthoDB" id="10261027at2759"/>
<dbReference type="GO" id="GO:0097527">
    <property type="term" value="P:necroptotic signaling pathway"/>
    <property type="evidence" value="ECO:0007669"/>
    <property type="project" value="TreeGrafter"/>
</dbReference>
<dbReference type="InterPro" id="IPR051681">
    <property type="entry name" value="Ser/Thr_Kinases-Pseudokinases"/>
</dbReference>
<feature type="domain" description="Protein kinase" evidence="5">
    <location>
        <begin position="24"/>
        <end position="281"/>
    </location>
</feature>
<dbReference type="Gene3D" id="1.10.510.10">
    <property type="entry name" value="Transferase(Phosphotransferase) domain 1"/>
    <property type="match status" value="1"/>
</dbReference>
<dbReference type="GO" id="GO:0004672">
    <property type="term" value="F:protein kinase activity"/>
    <property type="evidence" value="ECO:0007669"/>
    <property type="project" value="InterPro"/>
</dbReference>
<comment type="caution">
    <text evidence="6">The sequence shown here is derived from an EMBL/GenBank/DDBJ whole genome shotgun (WGS) entry which is preliminary data.</text>
</comment>
<dbReference type="PROSITE" id="PS00107">
    <property type="entry name" value="PROTEIN_KINASE_ATP"/>
    <property type="match status" value="1"/>
</dbReference>
<evidence type="ECO:0000313" key="7">
    <source>
        <dbReference type="Proteomes" id="UP000789759"/>
    </source>
</evidence>
<dbReference type="PANTHER" id="PTHR44329">
    <property type="entry name" value="SERINE/THREONINE-PROTEIN KINASE TNNI3K-RELATED"/>
    <property type="match status" value="1"/>
</dbReference>
<dbReference type="GO" id="GO:0005524">
    <property type="term" value="F:ATP binding"/>
    <property type="evidence" value="ECO:0007669"/>
    <property type="project" value="UniProtKB-UniRule"/>
</dbReference>
<dbReference type="PROSITE" id="PS50011">
    <property type="entry name" value="PROTEIN_KINASE_DOM"/>
    <property type="match status" value="1"/>
</dbReference>
<organism evidence="6 7">
    <name type="scientific">Cetraspora pellucida</name>
    <dbReference type="NCBI Taxonomy" id="1433469"/>
    <lineage>
        <taxon>Eukaryota</taxon>
        <taxon>Fungi</taxon>
        <taxon>Fungi incertae sedis</taxon>
        <taxon>Mucoromycota</taxon>
        <taxon>Glomeromycotina</taxon>
        <taxon>Glomeromycetes</taxon>
        <taxon>Diversisporales</taxon>
        <taxon>Gigasporaceae</taxon>
        <taxon>Cetraspora</taxon>
    </lineage>
</organism>
<keyword evidence="1 3" id="KW-0547">Nucleotide-binding</keyword>
<feature type="binding site" evidence="3">
    <location>
        <position position="53"/>
    </location>
    <ligand>
        <name>ATP</name>
        <dbReference type="ChEBI" id="CHEBI:30616"/>
    </ligand>
</feature>
<proteinExistence type="predicted"/>
<dbReference type="EMBL" id="CAJVQA010004669">
    <property type="protein sequence ID" value="CAG8603847.1"/>
    <property type="molecule type" value="Genomic_DNA"/>
</dbReference>
<feature type="region of interest" description="Disordered" evidence="4">
    <location>
        <begin position="280"/>
        <end position="301"/>
    </location>
</feature>
<evidence type="ECO:0000313" key="6">
    <source>
        <dbReference type="EMBL" id="CAG8603847.1"/>
    </source>
</evidence>
<dbReference type="SUPFAM" id="SSF56112">
    <property type="entry name" value="Protein kinase-like (PK-like)"/>
    <property type="match status" value="1"/>
</dbReference>
<reference evidence="6" key="1">
    <citation type="submission" date="2021-06" db="EMBL/GenBank/DDBJ databases">
        <authorList>
            <person name="Kallberg Y."/>
            <person name="Tangrot J."/>
            <person name="Rosling A."/>
        </authorList>
    </citation>
    <scope>NUCLEOTIDE SEQUENCE</scope>
    <source>
        <strain evidence="6">FL966</strain>
    </source>
</reference>
<evidence type="ECO:0000256" key="1">
    <source>
        <dbReference type="ARBA" id="ARBA00022741"/>
    </source>
</evidence>
<name>A0A9N9CHH5_9GLOM</name>
<accession>A0A9N9CHH5</accession>
<dbReference type="InterPro" id="IPR017441">
    <property type="entry name" value="Protein_kinase_ATP_BS"/>
</dbReference>